<comment type="caution">
    <text evidence="2">The sequence shown here is derived from an EMBL/GenBank/DDBJ whole genome shotgun (WGS) entry which is preliminary data.</text>
</comment>
<dbReference type="Pfam" id="PF13561">
    <property type="entry name" value="adh_short_C2"/>
    <property type="match status" value="1"/>
</dbReference>
<dbReference type="InterPro" id="IPR050259">
    <property type="entry name" value="SDR"/>
</dbReference>
<dbReference type="RefSeq" id="WP_169396141.1">
    <property type="nucleotide sequence ID" value="NZ_BAAAJH010000009.1"/>
</dbReference>
<dbReference type="PANTHER" id="PTHR42879">
    <property type="entry name" value="3-OXOACYL-(ACYL-CARRIER-PROTEIN) REDUCTASE"/>
    <property type="match status" value="1"/>
</dbReference>
<evidence type="ECO:0000256" key="1">
    <source>
        <dbReference type="ARBA" id="ARBA00006484"/>
    </source>
</evidence>
<gene>
    <name evidence="2" type="ORF">HF577_13350</name>
</gene>
<sequence>MDLDLAGSRALVTAASQGLGRACAAALAAEGARVVISSRDQGRLEATAAEIGAAGSVAADLGSAADLEELVRRTVELLGGLDVLVVNCGPPPALRFTEADDGAWDAAHDGVLMSAVRLTRAALPHLRESGRGRVVNLTGYGTKEPISQLVLSEANRASVTVLAKVLADDLAADGVTVNNIAPGPILTDRLRELQGKAAASAGVDLAEQLRRYAEDIPVRRLGRPEEIGDLCAFLCSPRAGFVTGQTIVVDGGINRSI</sequence>
<proteinExistence type="inferred from homology"/>
<dbReference type="Gene3D" id="3.40.50.720">
    <property type="entry name" value="NAD(P)-binding Rossmann-like Domain"/>
    <property type="match status" value="1"/>
</dbReference>
<dbReference type="PANTHER" id="PTHR42879:SF6">
    <property type="entry name" value="NADPH-DEPENDENT REDUCTASE BACG"/>
    <property type="match status" value="1"/>
</dbReference>
<organism evidence="2 3">
    <name type="scientific">Pseudonocardia xinjiangensis</name>
    <dbReference type="NCBI Taxonomy" id="75289"/>
    <lineage>
        <taxon>Bacteria</taxon>
        <taxon>Bacillati</taxon>
        <taxon>Actinomycetota</taxon>
        <taxon>Actinomycetes</taxon>
        <taxon>Pseudonocardiales</taxon>
        <taxon>Pseudonocardiaceae</taxon>
        <taxon>Pseudonocardia</taxon>
    </lineage>
</organism>
<protein>
    <submittedName>
        <fullName evidence="2">SDR family oxidoreductase</fullName>
    </submittedName>
</protein>
<name>A0ABX1RE38_9PSEU</name>
<evidence type="ECO:0000313" key="2">
    <source>
        <dbReference type="EMBL" id="NMH78066.1"/>
    </source>
</evidence>
<accession>A0ABX1RE38</accession>
<dbReference type="SUPFAM" id="SSF51735">
    <property type="entry name" value="NAD(P)-binding Rossmann-fold domains"/>
    <property type="match status" value="1"/>
</dbReference>
<dbReference type="Proteomes" id="UP001296706">
    <property type="component" value="Unassembled WGS sequence"/>
</dbReference>
<dbReference type="EMBL" id="JAAXKY010000035">
    <property type="protein sequence ID" value="NMH78066.1"/>
    <property type="molecule type" value="Genomic_DNA"/>
</dbReference>
<dbReference type="PRINTS" id="PR00081">
    <property type="entry name" value="GDHRDH"/>
</dbReference>
<comment type="similarity">
    <text evidence="1">Belongs to the short-chain dehydrogenases/reductases (SDR) family.</text>
</comment>
<keyword evidence="3" id="KW-1185">Reference proteome</keyword>
<reference evidence="2 3" key="1">
    <citation type="submission" date="2020-04" db="EMBL/GenBank/DDBJ databases">
        <authorList>
            <person name="Klaysubun C."/>
            <person name="Duangmal K."/>
            <person name="Lipun K."/>
        </authorList>
    </citation>
    <scope>NUCLEOTIDE SEQUENCE [LARGE SCALE GENOMIC DNA]</scope>
    <source>
        <strain evidence="2 3">JCM 11839</strain>
    </source>
</reference>
<dbReference type="InterPro" id="IPR002347">
    <property type="entry name" value="SDR_fam"/>
</dbReference>
<dbReference type="InterPro" id="IPR036291">
    <property type="entry name" value="NAD(P)-bd_dom_sf"/>
</dbReference>
<evidence type="ECO:0000313" key="3">
    <source>
        <dbReference type="Proteomes" id="UP001296706"/>
    </source>
</evidence>